<dbReference type="InterPro" id="IPR014738">
    <property type="entry name" value="Citrate_transporter"/>
</dbReference>
<keyword evidence="4 6" id="KW-1133">Transmembrane helix</keyword>
<reference evidence="8 9" key="1">
    <citation type="journal article" date="2021" name="MBio">
        <title>Poor Competitiveness of Bradyrhizobium in Pigeon Pea Root Colonization in Indian Soils.</title>
        <authorList>
            <person name="Chalasani D."/>
            <person name="Basu A."/>
            <person name="Pullabhotla S.V.S.R.N."/>
            <person name="Jorrin B."/>
            <person name="Neal A.L."/>
            <person name="Poole P.S."/>
            <person name="Podile A.R."/>
            <person name="Tkacz A."/>
        </authorList>
    </citation>
    <scope>NUCLEOTIDE SEQUENCE [LARGE SCALE GENOMIC DNA]</scope>
    <source>
        <strain evidence="8 9">HU56</strain>
    </source>
</reference>
<feature type="domain" description="Citrate transporter-like" evidence="7">
    <location>
        <begin position="11"/>
        <end position="385"/>
    </location>
</feature>
<name>A0ABS7GQZ2_9HYPH</name>
<dbReference type="InterPro" id="IPR004680">
    <property type="entry name" value="Cit_transptr-like_dom"/>
</dbReference>
<feature type="transmembrane region" description="Helical" evidence="6">
    <location>
        <begin position="173"/>
        <end position="195"/>
    </location>
</feature>
<dbReference type="EMBL" id="JAEUAK010000003">
    <property type="protein sequence ID" value="MBW9052364.1"/>
    <property type="molecule type" value="Genomic_DNA"/>
</dbReference>
<comment type="subcellular location">
    <subcellularLocation>
        <location evidence="1">Membrane</location>
        <topology evidence="1">Multi-pass membrane protein</topology>
    </subcellularLocation>
</comment>
<evidence type="ECO:0000256" key="3">
    <source>
        <dbReference type="ARBA" id="ARBA00022692"/>
    </source>
</evidence>
<feature type="transmembrane region" description="Helical" evidence="6">
    <location>
        <begin position="21"/>
        <end position="44"/>
    </location>
</feature>
<keyword evidence="9" id="KW-1185">Reference proteome</keyword>
<feature type="transmembrane region" description="Helical" evidence="6">
    <location>
        <begin position="242"/>
        <end position="275"/>
    </location>
</feature>
<feature type="transmembrane region" description="Helical" evidence="6">
    <location>
        <begin position="419"/>
        <end position="439"/>
    </location>
</feature>
<keyword evidence="2" id="KW-0813">Transport</keyword>
<protein>
    <submittedName>
        <fullName evidence="8">Citrate transporter</fullName>
    </submittedName>
</protein>
<keyword evidence="3 6" id="KW-0812">Transmembrane</keyword>
<evidence type="ECO:0000256" key="2">
    <source>
        <dbReference type="ARBA" id="ARBA00022448"/>
    </source>
</evidence>
<evidence type="ECO:0000256" key="6">
    <source>
        <dbReference type="SAM" id="Phobius"/>
    </source>
</evidence>
<evidence type="ECO:0000313" key="9">
    <source>
        <dbReference type="Proteomes" id="UP000717752"/>
    </source>
</evidence>
<dbReference type="Proteomes" id="UP000717752">
    <property type="component" value="Unassembled WGS sequence"/>
</dbReference>
<organism evidence="8 9">
    <name type="scientific">Rhizobium mesosinicum</name>
    <dbReference type="NCBI Taxonomy" id="335017"/>
    <lineage>
        <taxon>Bacteria</taxon>
        <taxon>Pseudomonadati</taxon>
        <taxon>Pseudomonadota</taxon>
        <taxon>Alphaproteobacteria</taxon>
        <taxon>Hyphomicrobiales</taxon>
        <taxon>Rhizobiaceae</taxon>
        <taxon>Rhizobium/Agrobacterium group</taxon>
        <taxon>Rhizobium</taxon>
    </lineage>
</organism>
<feature type="transmembrane region" description="Helical" evidence="6">
    <location>
        <begin position="390"/>
        <end position="407"/>
    </location>
</feature>
<dbReference type="NCBIfam" id="TIGR00784">
    <property type="entry name" value="citMHS"/>
    <property type="match status" value="1"/>
</dbReference>
<evidence type="ECO:0000256" key="4">
    <source>
        <dbReference type="ARBA" id="ARBA00022989"/>
    </source>
</evidence>
<accession>A0ABS7GQZ2</accession>
<gene>
    <name evidence="8" type="ORF">JNB85_08040</name>
</gene>
<evidence type="ECO:0000256" key="1">
    <source>
        <dbReference type="ARBA" id="ARBA00004141"/>
    </source>
</evidence>
<evidence type="ECO:0000256" key="5">
    <source>
        <dbReference type="ARBA" id="ARBA00023136"/>
    </source>
</evidence>
<proteinExistence type="predicted"/>
<evidence type="ECO:0000313" key="8">
    <source>
        <dbReference type="EMBL" id="MBW9052364.1"/>
    </source>
</evidence>
<feature type="transmembrane region" description="Helical" evidence="6">
    <location>
        <begin position="132"/>
        <end position="153"/>
    </location>
</feature>
<evidence type="ECO:0000259" key="7">
    <source>
        <dbReference type="Pfam" id="PF03600"/>
    </source>
</evidence>
<comment type="caution">
    <text evidence="8">The sequence shown here is derived from an EMBL/GenBank/DDBJ whole genome shotgun (WGS) entry which is preliminary data.</text>
</comment>
<dbReference type="Pfam" id="PF03600">
    <property type="entry name" value="CitMHS"/>
    <property type="match status" value="1"/>
</dbReference>
<feature type="transmembrane region" description="Helical" evidence="6">
    <location>
        <begin position="56"/>
        <end position="79"/>
    </location>
</feature>
<feature type="transmembrane region" description="Helical" evidence="6">
    <location>
        <begin position="323"/>
        <end position="343"/>
    </location>
</feature>
<sequence>MITLLAYGMIAVFMTAIMTRALSALIALILVPAIFAVAAGFLPGLPDMIIDGLKSIAPTGVLLLFAILYFGLMIDVGLFDPIVRLVVRLCHGDPLRVIVGSTLLSAIISLDGDGSTTYLLCITAMLPLHRKLGINPLILPAVTMLPNSIMNIAPWGGPTARVVAALHLDSGQVFLPLIPAIAVAFVVTVGIAWYLGLKERKRLGKIDFVYTGPKVSERSLIDEDRILPPREQRDVPAWRQTFNIILTVVLMVLLVLNIAPLAILFMFAFAVAITVNFPKLSEQRERLAAHSGSAMAVVSVIFAAGVFTGILKGTGMTEALAQSIVWLIPAAHGNLLPVMTALISGPFTFFLSNDAFYFGVVPVLAEAGRAYGIAPEVIARASLIGQPLHQLSPLVAAGYVLIGLAEVELGDHQRFSIKWAVLLAFLMLLAALLTGAVTLF</sequence>
<keyword evidence="5 6" id="KW-0472">Membrane</keyword>
<feature type="transmembrane region" description="Helical" evidence="6">
    <location>
        <begin position="287"/>
        <end position="311"/>
    </location>
</feature>
<dbReference type="RefSeq" id="WP_220333822.1">
    <property type="nucleotide sequence ID" value="NZ_JAEUAK010000003.1"/>
</dbReference>